<feature type="repeat" description="TPR" evidence="8">
    <location>
        <begin position="292"/>
        <end position="325"/>
    </location>
</feature>
<sequence length="1130" mass="124712">MPPVRRPDCSKTATFPPALTSQQHQVCIATAFPDKFHLESFSEALPPVTIPFAKYFNCRPPMNATAPPAVPLDAELQQAITEHQAGRFAEAEELYLAILQAQPYHAIANHNMGLLAGQVGQYQAGLPYLHKALSVNPDEGQFWLSYADGLLKAGEREQALEIVTAAIARGLDNEQSQGLRSRIETAIASTPTAQETQHVIELYQAGRHAELEAASHALTQRYPESDFAWSVLGTSLQLQGKDAFEALQKTAQLAPNDAEAHGNLGTAWQERGMYDQAIDSYTRALELNPDFVEAHGNLAAALQAQGKLEQAEQAYRQALALRPDYAKGHFNLGNTLQSMQRSAEAVACYQSALALLPGDAEIYLNLGNAQQDLQQWQAAIVSYRAVLQLAPHTKAAHANLAAALHGAEDYAGAVASYRRAIELHPDDAKLHNNLGRALQSLDQAEEAIAAYERAIALDGDFPQALSNLGLLQCKQKNYTAAIEYCARVLRLQPDDAQASGQLAIAYGAAEDRDNALKYFQQAVDLAPDSAASHRQLADYYSTIKRYPLAVEAYRRTLELDSGDSETHNHLGVALQELEQYDAATAAYERALALEPKNISALCNLGSTQQAQKQLEQAKQTYLAVLEIDPAFERAHFALGNCYVLMNEQLLALECYHRTLEINPDYRDAYVNISATFSNIGRIEEAIEACRKGLAVCPLWETLFSNYLFLLSHSTEIDPQALYAEHQRFSDTFETHIAKEHAGHSNVRDPLRTLKVGFVSGDLHNHPVPHFLIPILENIADGAKLSLYAYHNNPQNDDITKRLQEVIPHWRQVEHLSDPDLGQLIRDDGIDILIDLSGHTGKNRLLMFAAKPAPVQASWIGYPLTTGLQSIDYYLGDQFFTPPDELGDQFSEKLLLLPACVPFLPSKVAPSVQPAPVLTNGYITFGSFNRTNKINRQVIARWARVLRAVPDARMIVAAMPKSEAPPQLAAWFAEEGIAPERLTFEGRTGMAQFMAIHHRIDICLDAFPYCGSTTTLHALWMGVPTLTTAGPTMPSRAGNMIMRQVELDDFVATDEDDFVRRSVAMAANPMLLGAYRFSMRHRLERSTLGKPKLITEGLENGLRIIWQRWCEGLPPVSFEAPVAVPNPPIGL</sequence>
<feature type="repeat" description="TPR" evidence="8">
    <location>
        <begin position="598"/>
        <end position="631"/>
    </location>
</feature>
<gene>
    <name evidence="10" type="ORF">GCN75_15030</name>
</gene>
<name>A0A6I1I6G5_9BURK</name>
<dbReference type="UniPathway" id="UPA00378"/>
<dbReference type="InterPro" id="IPR011990">
    <property type="entry name" value="TPR-like_helical_dom_sf"/>
</dbReference>
<evidence type="ECO:0000313" key="10">
    <source>
        <dbReference type="EMBL" id="KAB8064016.1"/>
    </source>
</evidence>
<feature type="domain" description="O-GlcNAc transferase C-terminal" evidence="9">
    <location>
        <begin position="749"/>
        <end position="898"/>
    </location>
</feature>
<feature type="repeat" description="TPR" evidence="8">
    <location>
        <begin position="326"/>
        <end position="359"/>
    </location>
</feature>
<keyword evidence="5" id="KW-0808">Transferase</keyword>
<feature type="repeat" description="TPR" evidence="8">
    <location>
        <begin position="564"/>
        <end position="597"/>
    </location>
</feature>
<comment type="pathway">
    <text evidence="1">Protein modification; protein glycosylation.</text>
</comment>
<dbReference type="Gene3D" id="3.40.50.2000">
    <property type="entry name" value="Glycogen Phosphorylase B"/>
    <property type="match status" value="1"/>
</dbReference>
<dbReference type="SUPFAM" id="SSF48452">
    <property type="entry name" value="TPR-like"/>
    <property type="match status" value="3"/>
</dbReference>
<dbReference type="InterPro" id="IPR029489">
    <property type="entry name" value="OGT/SEC/SPY_C"/>
</dbReference>
<evidence type="ECO:0000256" key="7">
    <source>
        <dbReference type="ARBA" id="ARBA00022803"/>
    </source>
</evidence>
<dbReference type="Pfam" id="PF00515">
    <property type="entry name" value="TPR_1"/>
    <property type="match status" value="2"/>
</dbReference>
<keyword evidence="11" id="KW-1185">Reference proteome</keyword>
<feature type="repeat" description="TPR" evidence="8">
    <location>
        <begin position="428"/>
        <end position="461"/>
    </location>
</feature>
<dbReference type="Gene3D" id="1.25.40.10">
    <property type="entry name" value="Tetratricopeptide repeat domain"/>
    <property type="match status" value="7"/>
</dbReference>
<protein>
    <recommendedName>
        <fullName evidence="3">protein O-GlcNAc transferase</fullName>
        <ecNumber evidence="3">2.4.1.255</ecNumber>
    </recommendedName>
</protein>
<feature type="repeat" description="TPR" evidence="8">
    <location>
        <begin position="462"/>
        <end position="495"/>
    </location>
</feature>
<dbReference type="Pfam" id="PF13414">
    <property type="entry name" value="TPR_11"/>
    <property type="match status" value="2"/>
</dbReference>
<dbReference type="EC" id="2.4.1.255" evidence="3"/>
<dbReference type="InterPro" id="IPR019734">
    <property type="entry name" value="TPR_rpt"/>
</dbReference>
<evidence type="ECO:0000256" key="2">
    <source>
        <dbReference type="ARBA" id="ARBA00005386"/>
    </source>
</evidence>
<dbReference type="PANTHER" id="PTHR44835">
    <property type="entry name" value="UDP-N-ACETYLGLUCOSAMINE--PEPTIDE N-ACETYLGLUCOSAMINYLTRANSFERASE SPINDLY-RELATED"/>
    <property type="match status" value="1"/>
</dbReference>
<organism evidence="10 11">
    <name type="scientific">Janthinobacterium violaceinigrum</name>
    <dbReference type="NCBI Taxonomy" id="2654252"/>
    <lineage>
        <taxon>Bacteria</taxon>
        <taxon>Pseudomonadati</taxon>
        <taxon>Pseudomonadota</taxon>
        <taxon>Betaproteobacteria</taxon>
        <taxon>Burkholderiales</taxon>
        <taxon>Oxalobacteraceae</taxon>
        <taxon>Janthinobacterium</taxon>
    </lineage>
</organism>
<keyword evidence="4" id="KW-0328">Glycosyltransferase</keyword>
<dbReference type="EMBL" id="WFLI01000016">
    <property type="protein sequence ID" value="KAB8064016.1"/>
    <property type="molecule type" value="Genomic_DNA"/>
</dbReference>
<feature type="repeat" description="TPR" evidence="8">
    <location>
        <begin position="258"/>
        <end position="291"/>
    </location>
</feature>
<accession>A0A6I1I6G5</accession>
<keyword evidence="7 8" id="KW-0802">TPR repeat</keyword>
<feature type="repeat" description="TPR" evidence="8">
    <location>
        <begin position="530"/>
        <end position="563"/>
    </location>
</feature>
<dbReference type="PROSITE" id="PS50293">
    <property type="entry name" value="TPR_REGION"/>
    <property type="match status" value="3"/>
</dbReference>
<dbReference type="PROSITE" id="PS50005">
    <property type="entry name" value="TPR"/>
    <property type="match status" value="13"/>
</dbReference>
<evidence type="ECO:0000256" key="4">
    <source>
        <dbReference type="ARBA" id="ARBA00022676"/>
    </source>
</evidence>
<feature type="repeat" description="TPR" evidence="8">
    <location>
        <begin position="394"/>
        <end position="427"/>
    </location>
</feature>
<proteinExistence type="inferred from homology"/>
<feature type="repeat" description="TPR" evidence="8">
    <location>
        <begin position="496"/>
        <end position="529"/>
    </location>
</feature>
<evidence type="ECO:0000256" key="8">
    <source>
        <dbReference type="PROSITE-ProRule" id="PRU00339"/>
    </source>
</evidence>
<dbReference type="SMART" id="SM00028">
    <property type="entry name" value="TPR"/>
    <property type="match status" value="15"/>
</dbReference>
<evidence type="ECO:0000256" key="3">
    <source>
        <dbReference type="ARBA" id="ARBA00011970"/>
    </source>
</evidence>
<dbReference type="GO" id="GO:0097363">
    <property type="term" value="F:protein O-acetylglucosaminyltransferase activity"/>
    <property type="evidence" value="ECO:0007669"/>
    <property type="project" value="UniProtKB-EC"/>
</dbReference>
<dbReference type="Pfam" id="PF13432">
    <property type="entry name" value="TPR_16"/>
    <property type="match status" value="2"/>
</dbReference>
<reference evidence="10 11" key="1">
    <citation type="submission" date="2019-10" db="EMBL/GenBank/DDBJ databases">
        <title>Three novel species isolated from a subtropical stream in China.</title>
        <authorList>
            <person name="Lu H."/>
        </authorList>
    </citation>
    <scope>NUCLEOTIDE SEQUENCE [LARGE SCALE GENOMIC DNA]</scope>
    <source>
        <strain evidence="10 11">FT13W</strain>
    </source>
</reference>
<feature type="repeat" description="TPR" evidence="8">
    <location>
        <begin position="106"/>
        <end position="139"/>
    </location>
</feature>
<evidence type="ECO:0000313" key="11">
    <source>
        <dbReference type="Proteomes" id="UP000468717"/>
    </source>
</evidence>
<dbReference type="InterPro" id="IPR051939">
    <property type="entry name" value="Glycosyltr_41/O-GlcNAc_trsf"/>
</dbReference>
<evidence type="ECO:0000256" key="1">
    <source>
        <dbReference type="ARBA" id="ARBA00004922"/>
    </source>
</evidence>
<dbReference type="Pfam" id="PF14559">
    <property type="entry name" value="TPR_19"/>
    <property type="match status" value="1"/>
</dbReference>
<evidence type="ECO:0000259" key="9">
    <source>
        <dbReference type="Pfam" id="PF13844"/>
    </source>
</evidence>
<dbReference type="Gene3D" id="3.40.50.11380">
    <property type="match status" value="1"/>
</dbReference>
<dbReference type="PANTHER" id="PTHR44835:SF1">
    <property type="entry name" value="PROTEIN O-GLCNAC TRANSFERASE"/>
    <property type="match status" value="1"/>
</dbReference>
<comment type="caution">
    <text evidence="10">The sequence shown here is derived from an EMBL/GenBank/DDBJ whole genome shotgun (WGS) entry which is preliminary data.</text>
</comment>
<feature type="repeat" description="TPR" evidence="8">
    <location>
        <begin position="632"/>
        <end position="665"/>
    </location>
</feature>
<dbReference type="Pfam" id="PF13181">
    <property type="entry name" value="TPR_8"/>
    <property type="match status" value="2"/>
</dbReference>
<evidence type="ECO:0000256" key="6">
    <source>
        <dbReference type="ARBA" id="ARBA00022737"/>
    </source>
</evidence>
<evidence type="ECO:0000256" key="5">
    <source>
        <dbReference type="ARBA" id="ARBA00022679"/>
    </source>
</evidence>
<feature type="repeat" description="TPR" evidence="8">
    <location>
        <begin position="360"/>
        <end position="393"/>
    </location>
</feature>
<dbReference type="Pfam" id="PF13844">
    <property type="entry name" value="Glyco_transf_41"/>
    <property type="match status" value="2"/>
</dbReference>
<feature type="domain" description="O-GlcNAc transferase C-terminal" evidence="9">
    <location>
        <begin position="917"/>
        <end position="1091"/>
    </location>
</feature>
<dbReference type="AlphaFoldDB" id="A0A6I1I6G5"/>
<dbReference type="Proteomes" id="UP000468717">
    <property type="component" value="Unassembled WGS sequence"/>
</dbReference>
<keyword evidence="6" id="KW-0677">Repeat</keyword>
<comment type="similarity">
    <text evidence="2">Belongs to the glycosyltransferase 41 family. O-GlcNAc transferase subfamily.</text>
</comment>